<sequence>MAINFIIGRKLGMTRIFDNQGLDYPVTIVEAGPCAITQIKSVEVEGYSAVQIGFLDKSERRLNMSEKGHYKKAGISGRRFMKEFRYKNVGDVELGQEFTTSIFEIGDIVSVTGVSKGRGFAGHMKRHNFSGGRASHGKNSVMRKSGSVGAGTSPGRIWKGFRMAGRMGNETVSVKNLLVTRIEKEKNLVFIKGAVPGANNGIVYISKQ</sequence>
<reference evidence="7" key="1">
    <citation type="submission" date="2018-05" db="EMBL/GenBank/DDBJ databases">
        <authorList>
            <person name="Lanie J.A."/>
            <person name="Ng W.-L."/>
            <person name="Kazmierczak K.M."/>
            <person name="Andrzejewski T.M."/>
            <person name="Davidsen T.M."/>
            <person name="Wayne K.J."/>
            <person name="Tettelin H."/>
            <person name="Glass J.I."/>
            <person name="Rusch D."/>
            <person name="Podicherti R."/>
            <person name="Tsui H.-C.T."/>
            <person name="Winkler M.E."/>
        </authorList>
    </citation>
    <scope>NUCLEOTIDE SEQUENCE</scope>
</reference>
<dbReference type="PANTHER" id="PTHR11229">
    <property type="entry name" value="50S RIBOSOMAL PROTEIN L3"/>
    <property type="match status" value="1"/>
</dbReference>
<dbReference type="InterPro" id="IPR019927">
    <property type="entry name" value="Ribosomal_uL3_bac/org-type"/>
</dbReference>
<dbReference type="Gene3D" id="2.40.30.10">
    <property type="entry name" value="Translation factors"/>
    <property type="match status" value="1"/>
</dbReference>
<evidence type="ECO:0000256" key="4">
    <source>
        <dbReference type="ARBA" id="ARBA00022980"/>
    </source>
</evidence>
<protein>
    <recommendedName>
        <fullName evidence="8">50S ribosomal protein L3</fullName>
    </recommendedName>
</protein>
<dbReference type="HAMAP" id="MF_01325_B">
    <property type="entry name" value="Ribosomal_uL3_B"/>
    <property type="match status" value="1"/>
</dbReference>
<keyword evidence="3" id="KW-0694">RNA-binding</keyword>
<feature type="region of interest" description="Disordered" evidence="6">
    <location>
        <begin position="127"/>
        <end position="151"/>
    </location>
</feature>
<name>A0A382EXB8_9ZZZZ</name>
<dbReference type="InterPro" id="IPR000597">
    <property type="entry name" value="Ribosomal_uL3"/>
</dbReference>
<evidence type="ECO:0000256" key="1">
    <source>
        <dbReference type="ARBA" id="ARBA00006540"/>
    </source>
</evidence>
<dbReference type="PANTHER" id="PTHR11229:SF16">
    <property type="entry name" value="LARGE RIBOSOMAL SUBUNIT PROTEIN UL3C"/>
    <property type="match status" value="1"/>
</dbReference>
<dbReference type="FunFam" id="2.40.30.10:FF:000004">
    <property type="entry name" value="50S ribosomal protein L3"/>
    <property type="match status" value="1"/>
</dbReference>
<dbReference type="Gene3D" id="3.30.160.810">
    <property type="match status" value="1"/>
</dbReference>
<dbReference type="GO" id="GO:0022625">
    <property type="term" value="C:cytosolic large ribosomal subunit"/>
    <property type="evidence" value="ECO:0007669"/>
    <property type="project" value="TreeGrafter"/>
</dbReference>
<dbReference type="FunFam" id="3.30.160.810:FF:000001">
    <property type="entry name" value="50S ribosomal protein L3"/>
    <property type="match status" value="1"/>
</dbReference>
<evidence type="ECO:0000256" key="3">
    <source>
        <dbReference type="ARBA" id="ARBA00022884"/>
    </source>
</evidence>
<keyword evidence="4" id="KW-0689">Ribosomal protein</keyword>
<evidence type="ECO:0000256" key="5">
    <source>
        <dbReference type="ARBA" id="ARBA00023274"/>
    </source>
</evidence>
<accession>A0A382EXB8</accession>
<comment type="similarity">
    <text evidence="1">Belongs to the universal ribosomal protein uL3 family.</text>
</comment>
<organism evidence="7">
    <name type="scientific">marine metagenome</name>
    <dbReference type="NCBI Taxonomy" id="408172"/>
    <lineage>
        <taxon>unclassified sequences</taxon>
        <taxon>metagenomes</taxon>
        <taxon>ecological metagenomes</taxon>
    </lineage>
</organism>
<dbReference type="InterPro" id="IPR009000">
    <property type="entry name" value="Transl_B-barrel_sf"/>
</dbReference>
<evidence type="ECO:0000256" key="2">
    <source>
        <dbReference type="ARBA" id="ARBA00022730"/>
    </source>
</evidence>
<dbReference type="NCBIfam" id="TIGR03625">
    <property type="entry name" value="L3_bact"/>
    <property type="match status" value="1"/>
</dbReference>
<dbReference type="AlphaFoldDB" id="A0A382EXB8"/>
<evidence type="ECO:0000256" key="6">
    <source>
        <dbReference type="SAM" id="MobiDB-lite"/>
    </source>
</evidence>
<dbReference type="GO" id="GO:0006412">
    <property type="term" value="P:translation"/>
    <property type="evidence" value="ECO:0007669"/>
    <property type="project" value="InterPro"/>
</dbReference>
<dbReference type="Pfam" id="PF00297">
    <property type="entry name" value="Ribosomal_L3"/>
    <property type="match status" value="1"/>
</dbReference>
<gene>
    <name evidence="7" type="ORF">METZ01_LOCUS207321</name>
</gene>
<keyword evidence="5" id="KW-0687">Ribonucleoprotein</keyword>
<dbReference type="SUPFAM" id="SSF50447">
    <property type="entry name" value="Translation proteins"/>
    <property type="match status" value="1"/>
</dbReference>
<evidence type="ECO:0000313" key="7">
    <source>
        <dbReference type="EMBL" id="SVB54467.1"/>
    </source>
</evidence>
<evidence type="ECO:0008006" key="8">
    <source>
        <dbReference type="Google" id="ProtNLM"/>
    </source>
</evidence>
<dbReference type="EMBL" id="UINC01046439">
    <property type="protein sequence ID" value="SVB54467.1"/>
    <property type="molecule type" value="Genomic_DNA"/>
</dbReference>
<dbReference type="GO" id="GO:0019843">
    <property type="term" value="F:rRNA binding"/>
    <property type="evidence" value="ECO:0007669"/>
    <property type="project" value="UniProtKB-KW"/>
</dbReference>
<proteinExistence type="inferred from homology"/>
<dbReference type="GO" id="GO:0003735">
    <property type="term" value="F:structural constituent of ribosome"/>
    <property type="evidence" value="ECO:0007669"/>
    <property type="project" value="InterPro"/>
</dbReference>
<keyword evidence="2" id="KW-0699">rRNA-binding</keyword>